<organism evidence="3 4">
    <name type="scientific">Sphingobacterium litopenaei</name>
    <dbReference type="NCBI Taxonomy" id="2763500"/>
    <lineage>
        <taxon>Bacteria</taxon>
        <taxon>Pseudomonadati</taxon>
        <taxon>Bacteroidota</taxon>
        <taxon>Sphingobacteriia</taxon>
        <taxon>Sphingobacteriales</taxon>
        <taxon>Sphingobacteriaceae</taxon>
        <taxon>Sphingobacterium</taxon>
    </lineage>
</organism>
<evidence type="ECO:0000256" key="1">
    <source>
        <dbReference type="ARBA" id="ARBA00009353"/>
    </source>
</evidence>
<evidence type="ECO:0000313" key="4">
    <source>
        <dbReference type="Proteomes" id="UP000651271"/>
    </source>
</evidence>
<dbReference type="Proteomes" id="UP000651271">
    <property type="component" value="Unassembled WGS sequence"/>
</dbReference>
<dbReference type="InterPro" id="IPR010099">
    <property type="entry name" value="SDR39U1"/>
</dbReference>
<name>A0ABR7YDZ3_9SPHI</name>
<keyword evidence="4" id="KW-1185">Reference proteome</keyword>
<dbReference type="RefSeq" id="WP_190302031.1">
    <property type="nucleotide sequence ID" value="NZ_JACOIJ010000012.1"/>
</dbReference>
<dbReference type="SUPFAM" id="SSF51735">
    <property type="entry name" value="NAD(P)-binding Rossmann-fold domains"/>
    <property type="match status" value="1"/>
</dbReference>
<accession>A0ABR7YDZ3</accession>
<gene>
    <name evidence="3" type="ORF">H8B04_08125</name>
</gene>
<dbReference type="PANTHER" id="PTHR11092:SF0">
    <property type="entry name" value="EPIMERASE FAMILY PROTEIN SDR39U1"/>
    <property type="match status" value="1"/>
</dbReference>
<evidence type="ECO:0000313" key="3">
    <source>
        <dbReference type="EMBL" id="MBD1429534.1"/>
    </source>
</evidence>
<dbReference type="Gene3D" id="3.40.50.720">
    <property type="entry name" value="NAD(P)-binding Rossmann-like Domain"/>
    <property type="match status" value="1"/>
</dbReference>
<protein>
    <submittedName>
        <fullName evidence="3">TIGR01777 family protein</fullName>
    </submittedName>
</protein>
<evidence type="ECO:0000259" key="2">
    <source>
        <dbReference type="Pfam" id="PF01370"/>
    </source>
</evidence>
<dbReference type="InterPro" id="IPR036291">
    <property type="entry name" value="NAD(P)-bd_dom_sf"/>
</dbReference>
<dbReference type="NCBIfam" id="TIGR01777">
    <property type="entry name" value="yfcH"/>
    <property type="match status" value="1"/>
</dbReference>
<sequence>MAQKRIVLAGGTGNIGKLLTLILIHLDYQVIIFSRRELKSSHPNIQYIKWDGESLGNWVQEMEGIDTLINLSGKSIQCRFTDDNKKILLESRIVPTRILGEAIATLGSPPRLWINFSGISLFEGVEGLNNEESTSFGKTFLAHLTQEWEKTFVEANTPATKKVILRLSPVLSTKFGMFKELLPLAKLGLGGKVGDGNQQIAWIHELDLVRLVMWIINLESPSALYHACAPEPESNKEFMKNLRKAAGMPIGMPLPALFAKLGAYFKGVESDMLLLTNAVSTTRTLQEGFIFNYPNTQKAFEHLTKK</sequence>
<comment type="similarity">
    <text evidence="1">Belongs to the NAD(P)-dependent epimerase/dehydratase family. SDR39U1 subfamily.</text>
</comment>
<dbReference type="PANTHER" id="PTHR11092">
    <property type="entry name" value="SUGAR NUCLEOTIDE EPIMERASE RELATED"/>
    <property type="match status" value="1"/>
</dbReference>
<dbReference type="EMBL" id="JACOIJ010000012">
    <property type="protein sequence ID" value="MBD1429534.1"/>
    <property type="molecule type" value="Genomic_DNA"/>
</dbReference>
<proteinExistence type="inferred from homology"/>
<feature type="domain" description="NAD-dependent epimerase/dehydratase" evidence="2">
    <location>
        <begin position="6"/>
        <end position="218"/>
    </location>
</feature>
<reference evidence="3 4" key="1">
    <citation type="submission" date="2020-08" db="EMBL/GenBank/DDBJ databases">
        <title>Sphingobacterium sp. DN04309 isolated from aquaculture water.</title>
        <authorList>
            <person name="Zhang M."/>
        </authorList>
    </citation>
    <scope>NUCLEOTIDE SEQUENCE [LARGE SCALE GENOMIC DNA]</scope>
    <source>
        <strain evidence="3 4">DN04309</strain>
    </source>
</reference>
<dbReference type="InterPro" id="IPR001509">
    <property type="entry name" value="Epimerase_deHydtase"/>
</dbReference>
<dbReference type="Pfam" id="PF01370">
    <property type="entry name" value="Epimerase"/>
    <property type="match status" value="1"/>
</dbReference>
<comment type="caution">
    <text evidence="3">The sequence shown here is derived from an EMBL/GenBank/DDBJ whole genome shotgun (WGS) entry which is preliminary data.</text>
</comment>